<dbReference type="PIRSF" id="PIRSF029730">
    <property type="entry name" value="UCP029730"/>
    <property type="match status" value="1"/>
</dbReference>
<dbReference type="InterPro" id="IPR011227">
    <property type="entry name" value="UCP029730"/>
</dbReference>
<dbReference type="EMBL" id="CP120863">
    <property type="protein sequence ID" value="WFE90936.1"/>
    <property type="molecule type" value="Genomic_DNA"/>
</dbReference>
<reference evidence="1 2" key="1">
    <citation type="submission" date="2023-03" db="EMBL/GenBank/DDBJ databases">
        <title>Roseibium porphyridii sp. nov. and Roseibium rhodosorbium sp. nov. isolated from marine algae, Porphyridium cruentum and Rhodosorus marinus, respectively.</title>
        <authorList>
            <person name="Lee M.W."/>
            <person name="Choi B.J."/>
            <person name="Lee J.K."/>
            <person name="Choi D.G."/>
            <person name="Baek J.H."/>
            <person name="Bayburt H."/>
            <person name="Kim J.M."/>
            <person name="Han D.M."/>
            <person name="Kim K.H."/>
            <person name="Jeon C.O."/>
        </authorList>
    </citation>
    <scope>NUCLEOTIDE SEQUENCE [LARGE SCALE GENOMIC DNA]</scope>
    <source>
        <strain evidence="1 2">KMA01</strain>
    </source>
</reference>
<protein>
    <submittedName>
        <fullName evidence="1">N-formylglutamate amidohydrolase</fullName>
    </submittedName>
</protein>
<evidence type="ECO:0000313" key="2">
    <source>
        <dbReference type="Proteomes" id="UP001209803"/>
    </source>
</evidence>
<dbReference type="Pfam" id="PF05013">
    <property type="entry name" value="FGase"/>
    <property type="match status" value="1"/>
</dbReference>
<keyword evidence="2" id="KW-1185">Reference proteome</keyword>
<dbReference type="SUPFAM" id="SSF53187">
    <property type="entry name" value="Zn-dependent exopeptidases"/>
    <property type="match status" value="1"/>
</dbReference>
<evidence type="ECO:0000313" key="1">
    <source>
        <dbReference type="EMBL" id="WFE90936.1"/>
    </source>
</evidence>
<proteinExistence type="predicted"/>
<accession>A0ABY8F6T1</accession>
<dbReference type="Proteomes" id="UP001209803">
    <property type="component" value="Chromosome"/>
</dbReference>
<organism evidence="1 2">
    <name type="scientific">Roseibium porphyridii</name>
    <dbReference type="NCBI Taxonomy" id="2866279"/>
    <lineage>
        <taxon>Bacteria</taxon>
        <taxon>Pseudomonadati</taxon>
        <taxon>Pseudomonadota</taxon>
        <taxon>Alphaproteobacteria</taxon>
        <taxon>Hyphomicrobiales</taxon>
        <taxon>Stappiaceae</taxon>
        <taxon>Roseibium</taxon>
    </lineage>
</organism>
<gene>
    <name evidence="1" type="ORF">K1718_06195</name>
</gene>
<dbReference type="Gene3D" id="3.40.630.40">
    <property type="entry name" value="Zn-dependent exopeptidases"/>
    <property type="match status" value="1"/>
</dbReference>
<sequence>MGASPQSGGQKNGQAGGVTRAVAVENAEGNGPFVFVCDHASNHFPPPYDTSLGLSEAEKAEHIAWDPGALGVARQLSKSLNAPLVFTTVSRLVIDCNREETRADLIPCLSETTQIAGNRDLSADEKAFRLNLVHRPFHKAIDKVLNQRLDRGIPTALVSVHSFTPVYKGKARPWEIGLISESDRSLADPVLQALRIRGDLTVGDNQPYAPSDGVYYTIRRHGESRQLPCLMIEIRNDEVKTSEQEGHWAEMLAPVLSGALETGTADLSGGADA</sequence>
<dbReference type="RefSeq" id="WP_265683088.1">
    <property type="nucleotide sequence ID" value="NZ_CP120863.1"/>
</dbReference>
<name>A0ABY8F6T1_9HYPH</name>
<dbReference type="InterPro" id="IPR007709">
    <property type="entry name" value="N-FG_amidohydro"/>
</dbReference>